<sequence>MRPAIQLTTLLVITLFLFSRCNKDDDFLPSWKCNLQEQELPAGDNARLFVPNAFTPNGDGLNDIFVPLYSSVTHINFTVYDNQGNVLFQTSERGKGWDGLSKSGTQYTIIHYAVEAVSAAGNRIARCGSAYRLQCVPKGVLRNNLIFSDQFDPAMPEGYLKNTTREQLPDCQ</sequence>
<protein>
    <submittedName>
        <fullName evidence="1">Gliding motility-associated-like protein</fullName>
    </submittedName>
</protein>
<keyword evidence="2" id="KW-1185">Reference proteome</keyword>
<dbReference type="NCBIfam" id="TIGR04131">
    <property type="entry name" value="Bac_Flav_CTERM"/>
    <property type="match status" value="1"/>
</dbReference>
<name>A0A2P8D5E3_9BACT</name>
<dbReference type="Proteomes" id="UP000240572">
    <property type="component" value="Unassembled WGS sequence"/>
</dbReference>
<dbReference type="EMBL" id="PYGD01000003">
    <property type="protein sequence ID" value="PSK92440.1"/>
    <property type="molecule type" value="Genomic_DNA"/>
</dbReference>
<evidence type="ECO:0000313" key="1">
    <source>
        <dbReference type="EMBL" id="PSK92440.1"/>
    </source>
</evidence>
<evidence type="ECO:0000313" key="2">
    <source>
        <dbReference type="Proteomes" id="UP000240572"/>
    </source>
</evidence>
<dbReference type="AlphaFoldDB" id="A0A2P8D5E3"/>
<dbReference type="Pfam" id="PF13585">
    <property type="entry name" value="CHU_C"/>
    <property type="match status" value="1"/>
</dbReference>
<dbReference type="OrthoDB" id="1123245at2"/>
<gene>
    <name evidence="1" type="ORF">B0I18_10316</name>
</gene>
<comment type="caution">
    <text evidence="1">The sequence shown here is derived from an EMBL/GenBank/DDBJ whole genome shotgun (WGS) entry which is preliminary data.</text>
</comment>
<accession>A0A2P8D5E3</accession>
<dbReference type="RefSeq" id="WP_106522634.1">
    <property type="nucleotide sequence ID" value="NZ_PYGD01000003.1"/>
</dbReference>
<organism evidence="1 2">
    <name type="scientific">Taibaiella chishuiensis</name>
    <dbReference type="NCBI Taxonomy" id="1434707"/>
    <lineage>
        <taxon>Bacteria</taxon>
        <taxon>Pseudomonadati</taxon>
        <taxon>Bacteroidota</taxon>
        <taxon>Chitinophagia</taxon>
        <taxon>Chitinophagales</taxon>
        <taxon>Chitinophagaceae</taxon>
        <taxon>Taibaiella</taxon>
    </lineage>
</organism>
<reference evidence="1 2" key="1">
    <citation type="submission" date="2018-03" db="EMBL/GenBank/DDBJ databases">
        <title>Genomic Encyclopedia of Type Strains, Phase III (KMG-III): the genomes of soil and plant-associated and newly described type strains.</title>
        <authorList>
            <person name="Whitman W."/>
        </authorList>
    </citation>
    <scope>NUCLEOTIDE SEQUENCE [LARGE SCALE GENOMIC DNA]</scope>
    <source>
        <strain evidence="1 2">CGMCC 1.12700</strain>
    </source>
</reference>
<proteinExistence type="predicted"/>
<dbReference type="InterPro" id="IPR026341">
    <property type="entry name" value="T9SS_type_B"/>
</dbReference>